<gene>
    <name evidence="6" type="primary">MDM10</name>
    <name evidence="8" type="ORF">PHLCEN_2v809</name>
</gene>
<name>A0A2R6S4Z3_9APHY</name>
<evidence type="ECO:0000256" key="2">
    <source>
        <dbReference type="ARBA" id="ARBA00022692"/>
    </source>
</evidence>
<feature type="region of interest" description="Disordered" evidence="7">
    <location>
        <begin position="209"/>
        <end position="234"/>
    </location>
</feature>
<comment type="subunit">
    <text evidence="6">Component of the ER-mitochondria encounter structure (ERMES) or MDM complex, composed of MMM1, MDM10, MDM12 and MDM34. Associates with the mitochondrial outer membrane sorting assembly machinery SAM(core) complex.</text>
</comment>
<evidence type="ECO:0000256" key="1">
    <source>
        <dbReference type="ARBA" id="ARBA00022452"/>
    </source>
</evidence>
<dbReference type="GO" id="GO:0045040">
    <property type="term" value="P:protein insertion into mitochondrial outer membrane"/>
    <property type="evidence" value="ECO:0007669"/>
    <property type="project" value="UniProtKB-UniRule"/>
</dbReference>
<keyword evidence="9" id="KW-1185">Reference proteome</keyword>
<evidence type="ECO:0000313" key="9">
    <source>
        <dbReference type="Proteomes" id="UP000186601"/>
    </source>
</evidence>
<comment type="caution">
    <text evidence="8">The sequence shown here is derived from an EMBL/GenBank/DDBJ whole genome shotgun (WGS) entry which is preliminary data.</text>
</comment>
<dbReference type="Pfam" id="PF12519">
    <property type="entry name" value="MDM10"/>
    <property type="match status" value="1"/>
</dbReference>
<sequence>MHPFATYVLRSYFHASGWNEDNLYANLTRSSNAILDFSVPRGLNFSISKAPNSLFKTSYSMTALPSLHGSVGYIFTSCDLDIKSSGNVRVKDMVDRFKVYDQPRRPEGKEEEWLADYLLYGRIYVPTGRLDAVYSTRLSPTLQAVVAAISDPRYSLYSNEKARSGVSPSNLMLSLQHDTGRWCTEYTYSAEDGMWGARCLHNFGKVGTSADMSDESSKAGSKPKRVDEEDAMEGGLKGRISAGAEFYLSAKEKSAGVSAGLRFTTLPDATPPSFQVPPSPTGETTSKGPPSQPPTTITALFNPMLGHISGAYAARVSRDLSLCSRFDFNVYSYESEWAVGAEWWTRRKAKPNREPAVVADPLSPYVPAMTPPIEHHMDEEVLGVVKARASTTTVR</sequence>
<dbReference type="HAMAP" id="MF_03102">
    <property type="entry name" value="Mdm10"/>
    <property type="match status" value="1"/>
</dbReference>
<evidence type="ECO:0000313" key="8">
    <source>
        <dbReference type="EMBL" id="PSS37332.1"/>
    </source>
</evidence>
<dbReference type="STRING" id="98765.A0A2R6S4Z3"/>
<dbReference type="GO" id="GO:0070096">
    <property type="term" value="P:mitochondrial outer membrane translocase complex assembly"/>
    <property type="evidence" value="ECO:0007669"/>
    <property type="project" value="UniProtKB-UniRule"/>
</dbReference>
<keyword evidence="3 6" id="KW-1000">Mitochondrion outer membrane</keyword>
<dbReference type="OrthoDB" id="2103793at2759"/>
<keyword evidence="4 6" id="KW-0496">Mitochondrion</keyword>
<keyword evidence="1 6" id="KW-1134">Transmembrane beta strand</keyword>
<dbReference type="GO" id="GO:1990456">
    <property type="term" value="P:mitochondrion-endoplasmic reticulum membrane tethering"/>
    <property type="evidence" value="ECO:0007669"/>
    <property type="project" value="UniProtKB-UniRule"/>
</dbReference>
<dbReference type="GO" id="GO:0032865">
    <property type="term" value="C:ERMES complex"/>
    <property type="evidence" value="ECO:0007669"/>
    <property type="project" value="UniProtKB-UniRule"/>
</dbReference>
<dbReference type="InterPro" id="IPR027539">
    <property type="entry name" value="Mdm10"/>
</dbReference>
<feature type="region of interest" description="Disordered" evidence="7">
    <location>
        <begin position="266"/>
        <end position="295"/>
    </location>
</feature>
<dbReference type="GO" id="GO:0001401">
    <property type="term" value="C:SAM complex"/>
    <property type="evidence" value="ECO:0007669"/>
    <property type="project" value="TreeGrafter"/>
</dbReference>
<protein>
    <recommendedName>
        <fullName evidence="6">Mitochondrial distribution and morphology protein 10</fullName>
    </recommendedName>
    <alternativeName>
        <fullName evidence="6">Mitochondrial inheritance component MDM10</fullName>
    </alternativeName>
</protein>
<dbReference type="GO" id="GO:0015914">
    <property type="term" value="P:phospholipid transport"/>
    <property type="evidence" value="ECO:0007669"/>
    <property type="project" value="TreeGrafter"/>
</dbReference>
<dbReference type="PANTHER" id="PTHR28035:SF1">
    <property type="entry name" value="MITOCHONDRIAL DISTRIBUTION AND MORPHOLOGY PROTEIN 10"/>
    <property type="match status" value="1"/>
</dbReference>
<dbReference type="EMBL" id="MLYV02000057">
    <property type="protein sequence ID" value="PSS37332.1"/>
    <property type="molecule type" value="Genomic_DNA"/>
</dbReference>
<proteinExistence type="inferred from homology"/>
<keyword evidence="5 6" id="KW-0472">Membrane</keyword>
<evidence type="ECO:0000256" key="7">
    <source>
        <dbReference type="SAM" id="MobiDB-lite"/>
    </source>
</evidence>
<comment type="domain">
    <text evidence="6">Lacks alpha-helical transmembrane segments, suggesting that it resides in the membrane via beta-sheet conformations similar to those predicted for other outer membrane proteins and porin.</text>
</comment>
<evidence type="ECO:0000256" key="5">
    <source>
        <dbReference type="ARBA" id="ARBA00023136"/>
    </source>
</evidence>
<dbReference type="GO" id="GO:0051654">
    <property type="term" value="P:establishment of mitochondrion localization"/>
    <property type="evidence" value="ECO:0007669"/>
    <property type="project" value="TreeGrafter"/>
</dbReference>
<dbReference type="Proteomes" id="UP000186601">
    <property type="component" value="Unassembled WGS sequence"/>
</dbReference>
<feature type="compositionally biased region" description="Polar residues" evidence="7">
    <location>
        <begin position="281"/>
        <end position="295"/>
    </location>
</feature>
<comment type="function">
    <text evidence="6">Component of the ERMES/MDM complex, which serves as a molecular tether to connect the endoplasmic reticulum and mitochondria. Components of this complex are involved in the control of mitochondrial shape and protein biogenesis and may function in phospholipid exchange. MDM10 is involved in the late assembly steps of the general translocase of the mitochondrial outer membrane (TOM complex). Functions in the TOM40-specific route of the assembly of outer membrane beta-barrel proteins, including the association of TOM40 with the receptor TOM22 and small TOM proteins. Can associate with the SAM(core) complex as well as the MDM12-MMM1 complex, both involved in late steps of the major beta-barrel assembly pathway, that is responsible for biogenesis of all outer membrane beta-barrel proteins. May act as a switch that shuttles between both complexes and channels precursor proteins into the TOM40-specific pathway. Plays a role in mitochondrial morphology and in the inheritance of mitochondria.</text>
</comment>
<accession>A0A2R6S4Z3</accession>
<dbReference type="PANTHER" id="PTHR28035">
    <property type="entry name" value="MITOCHONDRIAL DISTRIBUTION AND MORPHOLOGY PROTEIN 10"/>
    <property type="match status" value="1"/>
</dbReference>
<reference evidence="8 9" key="1">
    <citation type="submission" date="2018-02" db="EMBL/GenBank/DDBJ databases">
        <title>Genome sequence of the basidiomycete white-rot fungus Phlebia centrifuga.</title>
        <authorList>
            <person name="Granchi Z."/>
            <person name="Peng M."/>
            <person name="de Vries R.P."/>
            <person name="Hilden K."/>
            <person name="Makela M.R."/>
            <person name="Grigoriev I."/>
            <person name="Riley R."/>
        </authorList>
    </citation>
    <scope>NUCLEOTIDE SEQUENCE [LARGE SCALE GENOMIC DNA]</scope>
    <source>
        <strain evidence="8 9">FBCC195</strain>
    </source>
</reference>
<comment type="similarity">
    <text evidence="6">Belongs to the MDM10 family.</text>
</comment>
<evidence type="ECO:0000256" key="4">
    <source>
        <dbReference type="ARBA" id="ARBA00023128"/>
    </source>
</evidence>
<keyword evidence="2 6" id="KW-0812">Transmembrane</keyword>
<comment type="subcellular location">
    <subcellularLocation>
        <location evidence="6">Mitochondrion outer membrane</location>
        <topology evidence="6">Multi-pass membrane protein</topology>
    </subcellularLocation>
    <text evidence="6">The ERMES/MDM complex localizes to a few discrete foci (around 10 per single cell), that represent mitochondria-endoplasmic reticulum junctions. These foci are often found next to mtDNA nucleoids.</text>
</comment>
<organism evidence="8 9">
    <name type="scientific">Hermanssonia centrifuga</name>
    <dbReference type="NCBI Taxonomy" id="98765"/>
    <lineage>
        <taxon>Eukaryota</taxon>
        <taxon>Fungi</taxon>
        <taxon>Dikarya</taxon>
        <taxon>Basidiomycota</taxon>
        <taxon>Agaricomycotina</taxon>
        <taxon>Agaricomycetes</taxon>
        <taxon>Polyporales</taxon>
        <taxon>Meruliaceae</taxon>
        <taxon>Hermanssonia</taxon>
    </lineage>
</organism>
<dbReference type="AlphaFoldDB" id="A0A2R6S4Z3"/>
<evidence type="ECO:0000256" key="3">
    <source>
        <dbReference type="ARBA" id="ARBA00022787"/>
    </source>
</evidence>
<evidence type="ECO:0000256" key="6">
    <source>
        <dbReference type="HAMAP-Rule" id="MF_03102"/>
    </source>
</evidence>